<evidence type="ECO:0000256" key="3">
    <source>
        <dbReference type="ARBA" id="ARBA00012972"/>
    </source>
</evidence>
<evidence type="ECO:0000313" key="6">
    <source>
        <dbReference type="EMBL" id="MFB9995479.1"/>
    </source>
</evidence>
<comment type="caution">
    <text evidence="6">The sequence shown here is derived from an EMBL/GenBank/DDBJ whole genome shotgun (WGS) entry which is preliminary data.</text>
</comment>
<reference evidence="6 7" key="1">
    <citation type="submission" date="2024-09" db="EMBL/GenBank/DDBJ databases">
        <authorList>
            <person name="Sun Q."/>
            <person name="Mori K."/>
        </authorList>
    </citation>
    <scope>NUCLEOTIDE SEQUENCE [LARGE SCALE GENOMIC DNA]</scope>
    <source>
        <strain evidence="6 7">JCM 13503</strain>
    </source>
</reference>
<dbReference type="InterPro" id="IPR041657">
    <property type="entry name" value="HTH_17"/>
</dbReference>
<gene>
    <name evidence="6" type="ORF">ACFFLM_26460</name>
</gene>
<dbReference type="EMBL" id="JBHLYR010000091">
    <property type="protein sequence ID" value="MFB9995479.1"/>
    <property type="molecule type" value="Genomic_DNA"/>
</dbReference>
<dbReference type="PRINTS" id="PR00143">
    <property type="entry name" value="CITRTSNTHASE"/>
</dbReference>
<keyword evidence="7" id="KW-1185">Reference proteome</keyword>
<dbReference type="Pfam" id="PF00285">
    <property type="entry name" value="Citrate_synt"/>
    <property type="match status" value="1"/>
</dbReference>
<dbReference type="EC" id="2.3.3.16" evidence="3"/>
<dbReference type="InterPro" id="IPR036969">
    <property type="entry name" value="Citrate_synthase_sf"/>
</dbReference>
<evidence type="ECO:0000256" key="2">
    <source>
        <dbReference type="ARBA" id="ARBA00010566"/>
    </source>
</evidence>
<proteinExistence type="inferred from homology"/>
<dbReference type="RefSeq" id="WP_380017449.1">
    <property type="nucleotide sequence ID" value="NZ_JBHLYR010000091.1"/>
</dbReference>
<comment type="pathway">
    <text evidence="1">Carbohydrate metabolism; tricarboxylic acid cycle.</text>
</comment>
<dbReference type="Pfam" id="PF12728">
    <property type="entry name" value="HTH_17"/>
    <property type="match status" value="1"/>
</dbReference>
<dbReference type="InterPro" id="IPR016143">
    <property type="entry name" value="Citrate_synth-like_sm_a-sub"/>
</dbReference>
<organism evidence="6 7">
    <name type="scientific">Deinococcus oregonensis</name>
    <dbReference type="NCBI Taxonomy" id="1805970"/>
    <lineage>
        <taxon>Bacteria</taxon>
        <taxon>Thermotogati</taxon>
        <taxon>Deinococcota</taxon>
        <taxon>Deinococci</taxon>
        <taxon>Deinococcales</taxon>
        <taxon>Deinococcaceae</taxon>
        <taxon>Deinococcus</taxon>
    </lineage>
</organism>
<evidence type="ECO:0000256" key="4">
    <source>
        <dbReference type="ARBA" id="ARBA00022679"/>
    </source>
</evidence>
<dbReference type="Proteomes" id="UP001589733">
    <property type="component" value="Unassembled WGS sequence"/>
</dbReference>
<dbReference type="InterPro" id="IPR016142">
    <property type="entry name" value="Citrate_synth-like_lrg_a-sub"/>
</dbReference>
<sequence>MSHPLSAAEATERLGVNRATLYAYVSRGLIRSEPAQGKTRERRYSAEDVDTLVRRKEERRDPEKTVQGALNWGTPVLESELTLIAGGRLSYRGRDAVHLAEQCSLEEVAALLWTGELRAIALPLRAHLALIPQRPGSGLLESFAHALTHAGARDLQASDARPEAQSGNAARVLSLLFAVVERDRGIPGAPDLPLHERLGRAWGAAPHHTDLLRRALILTADHELNVSSFTARCIASSGAGLHHAALGGLCALQGVRHGLSTELCAELLTLAGQQGVSRALSSVMRRFRHPPGFGHQLYPEGDPRGRALLDQVASTSPDLPELQVAHALCAEVQRELGELPNVDLALALVAQIVGGPAERSTALFALGRTVGWLAHAIESAARGQLIRPRAKYVGVAPA</sequence>
<dbReference type="Gene3D" id="1.10.230.10">
    <property type="entry name" value="Cytochrome P450-Terp, domain 2"/>
    <property type="match status" value="1"/>
</dbReference>
<dbReference type="SUPFAM" id="SSF48256">
    <property type="entry name" value="Citrate synthase"/>
    <property type="match status" value="1"/>
</dbReference>
<protein>
    <recommendedName>
        <fullName evidence="3">citrate synthase (unknown stereospecificity)</fullName>
        <ecNumber evidence="3">2.3.3.16</ecNumber>
    </recommendedName>
</protein>
<feature type="domain" description="Helix-turn-helix" evidence="5">
    <location>
        <begin position="5"/>
        <end position="56"/>
    </location>
</feature>
<dbReference type="PANTHER" id="PTHR11739">
    <property type="entry name" value="CITRATE SYNTHASE"/>
    <property type="match status" value="1"/>
</dbReference>
<keyword evidence="4" id="KW-0808">Transferase</keyword>
<comment type="similarity">
    <text evidence="2">Belongs to the citrate synthase family.</text>
</comment>
<dbReference type="PANTHER" id="PTHR11739:SF4">
    <property type="entry name" value="CITRATE SYNTHASE, PEROXISOMAL"/>
    <property type="match status" value="1"/>
</dbReference>
<dbReference type="Gene3D" id="1.10.1660.10">
    <property type="match status" value="1"/>
</dbReference>
<name>A0ABV6B6U1_9DEIO</name>
<evidence type="ECO:0000256" key="1">
    <source>
        <dbReference type="ARBA" id="ARBA00005163"/>
    </source>
</evidence>
<evidence type="ECO:0000259" key="5">
    <source>
        <dbReference type="Pfam" id="PF12728"/>
    </source>
</evidence>
<dbReference type="CDD" id="cd06102">
    <property type="entry name" value="citrate_synt_like_2"/>
    <property type="match status" value="1"/>
</dbReference>
<dbReference type="Gene3D" id="1.10.580.10">
    <property type="entry name" value="Citrate Synthase, domain 1"/>
    <property type="match status" value="2"/>
</dbReference>
<accession>A0ABV6B6U1</accession>
<evidence type="ECO:0000313" key="7">
    <source>
        <dbReference type="Proteomes" id="UP001589733"/>
    </source>
</evidence>
<dbReference type="InterPro" id="IPR002020">
    <property type="entry name" value="Citrate_synthase"/>
</dbReference>